<reference evidence="3" key="1">
    <citation type="submission" date="2021-04" db="EMBL/GenBank/DDBJ databases">
        <title>Phylogenetic analysis of Acidobacteriaceae.</title>
        <authorList>
            <person name="Qiu L."/>
            <person name="Zhang Q."/>
        </authorList>
    </citation>
    <scope>NUCLEOTIDE SEQUENCE</scope>
    <source>
        <strain evidence="3">DSM 25168</strain>
    </source>
</reference>
<dbReference type="KEGG" id="orp:MOP44_06760"/>
<dbReference type="GO" id="GO:0005975">
    <property type="term" value="P:carbohydrate metabolic process"/>
    <property type="evidence" value="ECO:0007669"/>
    <property type="project" value="InterPro"/>
</dbReference>
<dbReference type="Proteomes" id="UP001059380">
    <property type="component" value="Chromosome"/>
</dbReference>
<dbReference type="Pfam" id="PF07944">
    <property type="entry name" value="Beta-AFase-like_GH127_cat"/>
    <property type="match status" value="1"/>
</dbReference>
<proteinExistence type="predicted"/>
<protein>
    <submittedName>
        <fullName evidence="3">Glycoside hydrolase family 127 protein</fullName>
    </submittedName>
</protein>
<dbReference type="PROSITE" id="PS51318">
    <property type="entry name" value="TAT"/>
    <property type="match status" value="1"/>
</dbReference>
<accession>A0A9J7BSQ4</accession>
<dbReference type="PANTHER" id="PTHR31151">
    <property type="entry name" value="PROLINE-TRNA LIGASE (DUF1680)"/>
    <property type="match status" value="1"/>
</dbReference>
<keyword evidence="4" id="KW-1185">Reference proteome</keyword>
<name>A0A9J7BSQ4_9BACT</name>
<dbReference type="InterPro" id="IPR049046">
    <property type="entry name" value="Beta-AFase-like_GH127_middle"/>
</dbReference>
<dbReference type="InterPro" id="IPR012878">
    <property type="entry name" value="Beta-AFase-like_GH127_cat"/>
</dbReference>
<dbReference type="Pfam" id="PF20736">
    <property type="entry name" value="Glyco_hydro127M"/>
    <property type="match status" value="1"/>
</dbReference>
<feature type="domain" description="Non-reducing end beta-L-arabinofuranosidase-like GH127 middle" evidence="2">
    <location>
        <begin position="437"/>
        <end position="534"/>
    </location>
</feature>
<dbReference type="RefSeq" id="WP_260795221.1">
    <property type="nucleotide sequence ID" value="NZ_CP093313.1"/>
</dbReference>
<keyword evidence="3" id="KW-0378">Hydrolase</keyword>
<gene>
    <name evidence="3" type="ORF">MOP44_06760</name>
</gene>
<dbReference type="InterPro" id="IPR008928">
    <property type="entry name" value="6-hairpin_glycosidase_sf"/>
</dbReference>
<organism evidence="3 4">
    <name type="scientific">Occallatibacter riparius</name>
    <dbReference type="NCBI Taxonomy" id="1002689"/>
    <lineage>
        <taxon>Bacteria</taxon>
        <taxon>Pseudomonadati</taxon>
        <taxon>Acidobacteriota</taxon>
        <taxon>Terriglobia</taxon>
        <taxon>Terriglobales</taxon>
        <taxon>Acidobacteriaceae</taxon>
        <taxon>Occallatibacter</taxon>
    </lineage>
</organism>
<evidence type="ECO:0000313" key="4">
    <source>
        <dbReference type="Proteomes" id="UP001059380"/>
    </source>
</evidence>
<dbReference type="PANTHER" id="PTHR31151:SF0">
    <property type="entry name" value="PROLINE-TRNA LIGASE (DUF1680)"/>
    <property type="match status" value="1"/>
</dbReference>
<sequence length="616" mass="68496">MFRSRSRRSFLKSTSLAVAGAAASRKLSFADAPSALAAPPALQQFGYGEVELLAGPLRDQFERNHAFYAALDVDRLLKPFRQRAGLPAPGDDMGGWYSWAPLGDLDKLPNNGFAPGHSFGQYLSGLSRDYAASGLPSTREKVHNIVKAFGPAISEDFWRDNRFPAYTYDKISIGLLDAHTLTGAPDALKILDKTLDSVQKHLPPGGISRAEQYARPHRDESFCWDEPYTLPENAFIAWQRGAGQRYRGLAMRFLADSWYYDPLAAGENVLSGKHAYSHVNCLSSAMQAYFVLGNQKHLRAAQNAFEFLRTTQSFATGGWGPDENFRVPGSGEVGESLGKTHSSFETPCGSYAHFKITRYLIRATKDSRYSDSMERVLYNCILGVRPIQADGHGFYYSDYSNDGSKFYHPYKWHCCTGTFSQITADYGISAYFNDGNGVYVNLYVPSRVYWRRAAGRVTLTQQTRYPHHPTTSIAVALDAPTAFPIYVRIPEWAGPKTTVAVNGKRFLSGAEPGVFATLQRTWSNGDRIEIEFDMPTTLEAVDPQHPNLLAPMHGPLALFSVGPIPTDLRREDLLRMTQVARGSTDWQTKTATGALTLRPFTAINDEHYRLYLALPS</sequence>
<dbReference type="EMBL" id="CP093313">
    <property type="protein sequence ID" value="UWZ85639.1"/>
    <property type="molecule type" value="Genomic_DNA"/>
</dbReference>
<evidence type="ECO:0000259" key="1">
    <source>
        <dbReference type="Pfam" id="PF07944"/>
    </source>
</evidence>
<dbReference type="SUPFAM" id="SSF48208">
    <property type="entry name" value="Six-hairpin glycosidases"/>
    <property type="match status" value="1"/>
</dbReference>
<evidence type="ECO:0000259" key="2">
    <source>
        <dbReference type="Pfam" id="PF20736"/>
    </source>
</evidence>
<evidence type="ECO:0000313" key="3">
    <source>
        <dbReference type="EMBL" id="UWZ85639.1"/>
    </source>
</evidence>
<dbReference type="AlphaFoldDB" id="A0A9J7BSQ4"/>
<feature type="domain" description="Non-reducing end beta-L-arabinofuranosidase-like GH127 catalytic" evidence="1">
    <location>
        <begin position="49"/>
        <end position="426"/>
    </location>
</feature>
<dbReference type="InterPro" id="IPR006311">
    <property type="entry name" value="TAT_signal"/>
</dbReference>
<dbReference type="GO" id="GO:0016787">
    <property type="term" value="F:hydrolase activity"/>
    <property type="evidence" value="ECO:0007669"/>
    <property type="project" value="UniProtKB-KW"/>
</dbReference>